<keyword evidence="6" id="KW-0249">Electron transport</keyword>
<dbReference type="EMBL" id="CM000781">
    <property type="protein sequence ID" value="AQK62223.1"/>
    <property type="molecule type" value="Genomic_DNA"/>
</dbReference>
<keyword evidence="3" id="KW-0813">Transport</keyword>
<evidence type="ECO:0000256" key="4">
    <source>
        <dbReference type="ARBA" id="ARBA00022660"/>
    </source>
</evidence>
<dbReference type="AlphaFoldDB" id="C0PEN5"/>
<dbReference type="eggNOG" id="KOG3440">
    <property type="taxonomic scope" value="Eukaryota"/>
</dbReference>
<proteinExistence type="evidence at transcript level"/>
<evidence type="ECO:0000256" key="9">
    <source>
        <dbReference type="ARBA" id="ARBA00031021"/>
    </source>
</evidence>
<dbReference type="PANTHER" id="PTHR12022:SF4">
    <property type="entry name" value="CYTOCHROME B-C1 COMPLEX SUBUNIT 7"/>
    <property type="match status" value="1"/>
</dbReference>
<dbReference type="EMBL" id="BT066754">
    <property type="protein sequence ID" value="ACN33651.1"/>
    <property type="molecule type" value="mRNA"/>
</dbReference>
<dbReference type="SUPFAM" id="SSF81524">
    <property type="entry name" value="14 kDa protein of cytochrome bc1 complex (Ubiquinol-cytochrome c reductase)"/>
    <property type="match status" value="1"/>
</dbReference>
<dbReference type="PaxDb" id="4577-GRMZM2G318346_P04"/>
<protein>
    <recommendedName>
        <fullName evidence="9">Complex III subunit VII</fullName>
    </recommendedName>
</protein>
<keyword evidence="5" id="KW-0999">Mitochondrion inner membrane</keyword>
<dbReference type="InterPro" id="IPR036544">
    <property type="entry name" value="QCR7_sf"/>
</dbReference>
<dbReference type="GO" id="GO:0006122">
    <property type="term" value="P:mitochondrial electron transport, ubiquinol to cytochrome c"/>
    <property type="evidence" value="ECO:0007669"/>
    <property type="project" value="InterPro"/>
</dbReference>
<dbReference type="PANTHER" id="PTHR12022">
    <property type="entry name" value="UBIQUINOL-CYTOCHROME C REDUCTASE COMPLEX 14 KD PROTEIN"/>
    <property type="match status" value="1"/>
</dbReference>
<evidence type="ECO:0000256" key="7">
    <source>
        <dbReference type="ARBA" id="ARBA00023128"/>
    </source>
</evidence>
<keyword evidence="4" id="KW-0679">Respiratory chain</keyword>
<dbReference type="GO" id="GO:0045275">
    <property type="term" value="C:respiratory chain complex III"/>
    <property type="evidence" value="ECO:0007669"/>
    <property type="project" value="InterPro"/>
</dbReference>
<dbReference type="Gene3D" id="1.10.1090.10">
    <property type="entry name" value="Cytochrome b-c1 complex subunit 7"/>
    <property type="match status" value="1"/>
</dbReference>
<comment type="subcellular location">
    <subcellularLocation>
        <location evidence="1">Mitochondrion inner membrane</location>
        <topology evidence="1">Peripheral membrane protein</topology>
        <orientation evidence="1">Matrix side</orientation>
    </subcellularLocation>
</comment>
<evidence type="ECO:0000313" key="10">
    <source>
        <dbReference type="EMBL" id="ACN33651.1"/>
    </source>
</evidence>
<evidence type="ECO:0000256" key="3">
    <source>
        <dbReference type="ARBA" id="ARBA00022448"/>
    </source>
</evidence>
<comment type="similarity">
    <text evidence="2">Belongs to the UQCRB/QCR7 family.</text>
</comment>
<evidence type="ECO:0000313" key="11">
    <source>
        <dbReference type="EMBL" id="AQK62223.1"/>
    </source>
</evidence>
<evidence type="ECO:0000256" key="1">
    <source>
        <dbReference type="ARBA" id="ARBA00004443"/>
    </source>
</evidence>
<evidence type="ECO:0000256" key="5">
    <source>
        <dbReference type="ARBA" id="ARBA00022792"/>
    </source>
</evidence>
<dbReference type="OrthoDB" id="425749at2759"/>
<reference evidence="11" key="2">
    <citation type="submission" date="2015-12" db="EMBL/GenBank/DDBJ databases">
        <title>Update maize B73 reference genome by single molecule sequencing technologies.</title>
        <authorList>
            <consortium name="Maize Genome Sequencing Project"/>
            <person name="Ware D."/>
        </authorList>
    </citation>
    <scope>NUCLEOTIDE SEQUENCE</scope>
    <source>
        <tissue evidence="11">Seedling</tissue>
    </source>
</reference>
<sequence length="143" mass="16757">MSSMMNALSNWLVNPRRNPLARLHMHTVSSRLRKYGLRYDDLYDPYFDLDIKEALGRLPREVVDARIQRLKRAMDLSMKHQYLPEDLQAQQVPFRGYLSDMLALVRIFLLHSIGISYAFELESLHSPFFNACKGPNLHDMNYA</sequence>
<keyword evidence="8" id="KW-0472">Membrane</keyword>
<evidence type="ECO:0000256" key="2">
    <source>
        <dbReference type="ARBA" id="ARBA00008554"/>
    </source>
</evidence>
<dbReference type="GO" id="GO:0005743">
    <property type="term" value="C:mitochondrial inner membrane"/>
    <property type="evidence" value="ECO:0007669"/>
    <property type="project" value="UniProtKB-SubCell"/>
</dbReference>
<organism evidence="10">
    <name type="scientific">Zea mays</name>
    <name type="common">Maize</name>
    <dbReference type="NCBI Taxonomy" id="4577"/>
    <lineage>
        <taxon>Eukaryota</taxon>
        <taxon>Viridiplantae</taxon>
        <taxon>Streptophyta</taxon>
        <taxon>Embryophyta</taxon>
        <taxon>Tracheophyta</taxon>
        <taxon>Spermatophyta</taxon>
        <taxon>Magnoliopsida</taxon>
        <taxon>Liliopsida</taxon>
        <taxon>Poales</taxon>
        <taxon>Poaceae</taxon>
        <taxon>PACMAD clade</taxon>
        <taxon>Panicoideae</taxon>
        <taxon>Andropogonodae</taxon>
        <taxon>Andropogoneae</taxon>
        <taxon>Tripsacinae</taxon>
        <taxon>Zea</taxon>
    </lineage>
</organism>
<dbReference type="HOGENOM" id="CLU_1809030_0_0_1"/>
<dbReference type="ExpressionAtlas" id="C0PEN5">
    <property type="expression patterns" value="baseline and differential"/>
</dbReference>
<dbReference type="InterPro" id="IPR003197">
    <property type="entry name" value="QCR7"/>
</dbReference>
<dbReference type="Pfam" id="PF02271">
    <property type="entry name" value="UCR_14kD"/>
    <property type="match status" value="1"/>
</dbReference>
<keyword evidence="7" id="KW-0496">Mitochondrion</keyword>
<reference evidence="10" key="1">
    <citation type="journal article" date="2009" name="PLoS Genet.">
        <title>Sequencing, mapping, and analysis of 27,455 maize full-length cDNAs.</title>
        <authorList>
            <person name="Soderlund C."/>
            <person name="Descour A."/>
            <person name="Kudrna D."/>
            <person name="Bomhoff M."/>
            <person name="Boyd L."/>
            <person name="Currie J."/>
            <person name="Angelova A."/>
            <person name="Collura K."/>
            <person name="Wissotski M."/>
            <person name="Ashley E."/>
            <person name="Morrow D."/>
            <person name="Fernandes J."/>
            <person name="Walbot V."/>
            <person name="Yu Y."/>
        </authorList>
    </citation>
    <scope>NUCLEOTIDE SEQUENCE</scope>
    <source>
        <strain evidence="10">B73</strain>
    </source>
</reference>
<dbReference type="FunFam" id="1.10.1090.10:FF:000002">
    <property type="entry name" value="Cytochrome b-c1 complex subunit 7"/>
    <property type="match status" value="1"/>
</dbReference>
<evidence type="ECO:0000256" key="6">
    <source>
        <dbReference type="ARBA" id="ARBA00022982"/>
    </source>
</evidence>
<dbReference type="KEGG" id="zma:100383274"/>
<name>C0PEN5_MAIZE</name>
<gene>
    <name evidence="11" type="ORF">ZEAMMB73_Zm00001d013041</name>
</gene>
<evidence type="ECO:0000256" key="8">
    <source>
        <dbReference type="ARBA" id="ARBA00023136"/>
    </source>
</evidence>
<accession>C0PEN5</accession>